<keyword evidence="1" id="KW-1133">Transmembrane helix</keyword>
<keyword evidence="1" id="KW-0812">Transmembrane</keyword>
<dbReference type="Proteomes" id="UP000077961">
    <property type="component" value="Unassembled WGS sequence"/>
</dbReference>
<feature type="transmembrane region" description="Helical" evidence="1">
    <location>
        <begin position="100"/>
        <end position="122"/>
    </location>
</feature>
<dbReference type="EMBL" id="LXKA01000132">
    <property type="protein sequence ID" value="OAJ63332.1"/>
    <property type="molecule type" value="Genomic_DNA"/>
</dbReference>
<feature type="transmembrane region" description="Helical" evidence="1">
    <location>
        <begin position="361"/>
        <end position="383"/>
    </location>
</feature>
<evidence type="ECO:0000313" key="3">
    <source>
        <dbReference type="EMBL" id="OAJ63332.1"/>
    </source>
</evidence>
<protein>
    <submittedName>
        <fullName evidence="3">Uncharacterized protein</fullName>
    </submittedName>
</protein>
<evidence type="ECO:0000256" key="1">
    <source>
        <dbReference type="SAM" id="Phobius"/>
    </source>
</evidence>
<dbReference type="Proteomes" id="UP000078116">
    <property type="component" value="Unassembled WGS sequence"/>
</dbReference>
<evidence type="ECO:0000313" key="4">
    <source>
        <dbReference type="Proteomes" id="UP000077961"/>
    </source>
</evidence>
<dbReference type="EMBL" id="LXJZ01000140">
    <property type="protein sequence ID" value="OAJ59419.1"/>
    <property type="molecule type" value="Genomic_DNA"/>
</dbReference>
<keyword evidence="4" id="KW-1185">Reference proteome</keyword>
<feature type="transmembrane region" description="Helical" evidence="1">
    <location>
        <begin position="326"/>
        <end position="349"/>
    </location>
</feature>
<evidence type="ECO:0000313" key="2">
    <source>
        <dbReference type="EMBL" id="OAJ59419.1"/>
    </source>
</evidence>
<dbReference type="OrthoDB" id="9114849at2"/>
<accession>A0A1A9NC77</accession>
<comment type="caution">
    <text evidence="3">The sequence shown here is derived from an EMBL/GenBank/DDBJ whole genome shotgun (WGS) entry which is preliminary data.</text>
</comment>
<sequence>MKNQTKKELSATGEKVYLFDKILFCIWLLVPAYQYSDLHVENSRIGFWGIAAVLIFRMFMRDLQRRRFVIPSRGLMGPFLLVFGWKFVELMRAPGQIGTATLFFVDFLITYTCCLAIAPRIFSVRSWLIDFRRVMVFALALSMVAHPFIPPRTDMAGWDKGASWAFAHPNIAAMYPLAIYMLTIVMFGTGVKRGFRWFDVFCVVFSLVALAMTNSRTTLAVAVVTTVLALSNVFALTYLKDDVNRESGAVKGALKLCTIIAVCGCTYAIYSDLGRQAVDALFSGRLSFAADVLFSAKDLILGVGLMPPGANLLADTTTRGAGIDGLYINLIYGEGYVGFLIFVIAMLGMRRMASVNQRCRGFFSVTLISCLLFGVTETHFWLLASPLTALVAVLAATLGTQAGSYMTIYITKPLPQLVSR</sequence>
<feature type="transmembrane region" description="Helical" evidence="1">
    <location>
        <begin position="134"/>
        <end position="150"/>
    </location>
</feature>
<dbReference type="STRING" id="1462993.A6V36_27645"/>
<feature type="transmembrane region" description="Helical" evidence="1">
    <location>
        <begin position="389"/>
        <end position="410"/>
    </location>
</feature>
<dbReference type="RefSeq" id="WP_064267690.1">
    <property type="nucleotide sequence ID" value="NZ_LXJZ01000140.1"/>
</dbReference>
<feature type="transmembrane region" description="Helical" evidence="1">
    <location>
        <begin position="195"/>
        <end position="213"/>
    </location>
</feature>
<reference evidence="4 5" key="1">
    <citation type="submission" date="2016-04" db="EMBL/GenBank/DDBJ databases">
        <title>Reclassification of Paraburkholderia panaciterrae (Farh et al. 2015) Dobritsa &amp; Samadpour 2016 as a later homotypic synonym of Paraburkholderia ginsengiterrae (Farh et al. 2015) Dobritsa &amp; Samadpour 2016.</title>
        <authorList>
            <person name="Dobritsa A.P."/>
            <person name="Kutumbaka K."/>
            <person name="Samadpour M."/>
        </authorList>
    </citation>
    <scope>NUCLEOTIDE SEQUENCE [LARGE SCALE GENOMIC DNA]</scope>
    <source>
        <strain evidence="3 5">DCY85</strain>
        <strain evidence="2 4">DCY85-1</strain>
    </source>
</reference>
<evidence type="ECO:0000313" key="5">
    <source>
        <dbReference type="Proteomes" id="UP000078116"/>
    </source>
</evidence>
<name>A0A1A9NC77_9BURK</name>
<keyword evidence="1" id="KW-0472">Membrane</keyword>
<dbReference type="AlphaFoldDB" id="A0A1A9NC77"/>
<feature type="transmembrane region" description="Helical" evidence="1">
    <location>
        <begin position="170"/>
        <end position="188"/>
    </location>
</feature>
<feature type="transmembrane region" description="Helical" evidence="1">
    <location>
        <begin position="252"/>
        <end position="270"/>
    </location>
</feature>
<organism evidence="3 5">
    <name type="scientific">Paraburkholderia ginsengiterrae</name>
    <dbReference type="NCBI Taxonomy" id="1462993"/>
    <lineage>
        <taxon>Bacteria</taxon>
        <taxon>Pseudomonadati</taxon>
        <taxon>Pseudomonadota</taxon>
        <taxon>Betaproteobacteria</taxon>
        <taxon>Burkholderiales</taxon>
        <taxon>Burkholderiaceae</taxon>
        <taxon>Paraburkholderia</taxon>
    </lineage>
</organism>
<gene>
    <name evidence="2" type="ORF">A6V36_27645</name>
    <name evidence="3" type="ORF">A6V37_20795</name>
</gene>
<feature type="transmembrane region" description="Helical" evidence="1">
    <location>
        <begin position="219"/>
        <end position="240"/>
    </location>
</feature>
<feature type="transmembrane region" description="Helical" evidence="1">
    <location>
        <begin position="72"/>
        <end position="88"/>
    </location>
</feature>
<proteinExistence type="predicted"/>